<comment type="subcellular location">
    <subcellularLocation>
        <location evidence="1">Nucleus</location>
    </subcellularLocation>
</comment>
<dbReference type="InterPro" id="IPR033897">
    <property type="entry name" value="SRF-like_MADS-box"/>
</dbReference>
<organism evidence="9">
    <name type="scientific">Notodromas monacha</name>
    <dbReference type="NCBI Taxonomy" id="399045"/>
    <lineage>
        <taxon>Eukaryota</taxon>
        <taxon>Metazoa</taxon>
        <taxon>Ecdysozoa</taxon>
        <taxon>Arthropoda</taxon>
        <taxon>Crustacea</taxon>
        <taxon>Oligostraca</taxon>
        <taxon>Ostracoda</taxon>
        <taxon>Podocopa</taxon>
        <taxon>Podocopida</taxon>
        <taxon>Cypridocopina</taxon>
        <taxon>Cypridoidea</taxon>
        <taxon>Cyprididae</taxon>
        <taxon>Notodromas</taxon>
    </lineage>
</organism>
<keyword evidence="3" id="KW-0238">DNA-binding</keyword>
<dbReference type="PANTHER" id="PTHR48019">
    <property type="entry name" value="SERUM RESPONSE FACTOR HOMOLOG"/>
    <property type="match status" value="1"/>
</dbReference>
<dbReference type="GO" id="GO:0005634">
    <property type="term" value="C:nucleus"/>
    <property type="evidence" value="ECO:0007669"/>
    <property type="project" value="UniProtKB-SubCell"/>
</dbReference>
<evidence type="ECO:0000256" key="5">
    <source>
        <dbReference type="ARBA" id="ARBA00023242"/>
    </source>
</evidence>
<dbReference type="AlphaFoldDB" id="A0A7R9BIT2"/>
<protein>
    <recommendedName>
        <fullName evidence="6">Serum response factor homolog</fullName>
    </recommendedName>
</protein>
<feature type="compositionally biased region" description="Acidic residues" evidence="7">
    <location>
        <begin position="136"/>
        <end position="148"/>
    </location>
</feature>
<proteinExistence type="predicted"/>
<dbReference type="EMBL" id="CAJPEX010000346">
    <property type="protein sequence ID" value="CAG0915183.1"/>
    <property type="molecule type" value="Genomic_DNA"/>
</dbReference>
<dbReference type="GO" id="GO:0000981">
    <property type="term" value="F:DNA-binding transcription factor activity, RNA polymerase II-specific"/>
    <property type="evidence" value="ECO:0007669"/>
    <property type="project" value="InterPro"/>
</dbReference>
<keyword evidence="5" id="KW-0539">Nucleus</keyword>
<dbReference type="CDD" id="cd00266">
    <property type="entry name" value="MADS_SRF_like"/>
    <property type="match status" value="1"/>
</dbReference>
<evidence type="ECO:0000313" key="10">
    <source>
        <dbReference type="Proteomes" id="UP000678499"/>
    </source>
</evidence>
<evidence type="ECO:0000256" key="6">
    <source>
        <dbReference type="ARBA" id="ARBA00069746"/>
    </source>
</evidence>
<keyword evidence="4" id="KW-0804">Transcription</keyword>
<dbReference type="FunFam" id="3.40.1810.10:FF:000002">
    <property type="entry name" value="Serum response factor b"/>
    <property type="match status" value="1"/>
</dbReference>
<sequence>MTEVPGIQSMTPPSEDDRAPAPKVKKTRGRLKINMKLIGEKKKRMICFSKRKAGLMKKAYELSELTGTEVMLLVASETGHVYTFATKKLQPMITSDAGKALIQTCLNSPDDDEPIGAHLNPDAFEERQTAVSCSSDTDEAPEDFEEVDERSLVSCTSEANSPANPSQFVILQRYSDD</sequence>
<evidence type="ECO:0000313" key="9">
    <source>
        <dbReference type="EMBL" id="CAD7275031.1"/>
    </source>
</evidence>
<dbReference type="SMART" id="SM00432">
    <property type="entry name" value="MADS"/>
    <property type="match status" value="1"/>
</dbReference>
<dbReference type="InterPro" id="IPR002100">
    <property type="entry name" value="TF_MADSbox"/>
</dbReference>
<feature type="domain" description="MADS-box" evidence="8">
    <location>
        <begin position="28"/>
        <end position="88"/>
    </location>
</feature>
<dbReference type="Pfam" id="PF00319">
    <property type="entry name" value="SRF-TF"/>
    <property type="match status" value="1"/>
</dbReference>
<dbReference type="EMBL" id="OA882383">
    <property type="protein sequence ID" value="CAD7275031.1"/>
    <property type="molecule type" value="Genomic_DNA"/>
</dbReference>
<dbReference type="PRINTS" id="PR00404">
    <property type="entry name" value="MADSDOMAIN"/>
</dbReference>
<accession>A0A7R9BIT2</accession>
<keyword evidence="2" id="KW-0805">Transcription regulation</keyword>
<gene>
    <name evidence="9" type="ORF">NMOB1V02_LOCUS2838</name>
</gene>
<reference evidence="9" key="1">
    <citation type="submission" date="2020-11" db="EMBL/GenBank/DDBJ databases">
        <authorList>
            <person name="Tran Van P."/>
        </authorList>
    </citation>
    <scope>NUCLEOTIDE SEQUENCE</scope>
</reference>
<dbReference type="InterPro" id="IPR050142">
    <property type="entry name" value="MADS-box/MEF2_TF"/>
</dbReference>
<evidence type="ECO:0000256" key="7">
    <source>
        <dbReference type="SAM" id="MobiDB-lite"/>
    </source>
</evidence>
<keyword evidence="10" id="KW-1185">Reference proteome</keyword>
<dbReference type="Proteomes" id="UP000678499">
    <property type="component" value="Unassembled WGS sequence"/>
</dbReference>
<dbReference type="SUPFAM" id="SSF55455">
    <property type="entry name" value="SRF-like"/>
    <property type="match status" value="1"/>
</dbReference>
<evidence type="ECO:0000256" key="2">
    <source>
        <dbReference type="ARBA" id="ARBA00023015"/>
    </source>
</evidence>
<evidence type="ECO:0000256" key="4">
    <source>
        <dbReference type="ARBA" id="ARBA00023163"/>
    </source>
</evidence>
<dbReference type="OrthoDB" id="2284405at2759"/>
<dbReference type="GO" id="GO:0000987">
    <property type="term" value="F:cis-regulatory region sequence-specific DNA binding"/>
    <property type="evidence" value="ECO:0007669"/>
    <property type="project" value="InterPro"/>
</dbReference>
<name>A0A7R9BIT2_9CRUS</name>
<dbReference type="InterPro" id="IPR036879">
    <property type="entry name" value="TF_MADSbox_sf"/>
</dbReference>
<dbReference type="PROSITE" id="PS50066">
    <property type="entry name" value="MADS_BOX_2"/>
    <property type="match status" value="1"/>
</dbReference>
<feature type="region of interest" description="Disordered" evidence="7">
    <location>
        <begin position="1"/>
        <end position="26"/>
    </location>
</feature>
<dbReference type="Gene3D" id="3.40.1810.10">
    <property type="entry name" value="Transcription factor, MADS-box"/>
    <property type="match status" value="1"/>
</dbReference>
<feature type="region of interest" description="Disordered" evidence="7">
    <location>
        <begin position="127"/>
        <end position="177"/>
    </location>
</feature>
<dbReference type="GO" id="GO:0045944">
    <property type="term" value="P:positive regulation of transcription by RNA polymerase II"/>
    <property type="evidence" value="ECO:0007669"/>
    <property type="project" value="InterPro"/>
</dbReference>
<evidence type="ECO:0000256" key="1">
    <source>
        <dbReference type="ARBA" id="ARBA00004123"/>
    </source>
</evidence>
<evidence type="ECO:0000256" key="3">
    <source>
        <dbReference type="ARBA" id="ARBA00023125"/>
    </source>
</evidence>
<evidence type="ECO:0000259" key="8">
    <source>
        <dbReference type="PROSITE" id="PS50066"/>
    </source>
</evidence>
<feature type="compositionally biased region" description="Polar residues" evidence="7">
    <location>
        <begin position="153"/>
        <end position="169"/>
    </location>
</feature>
<dbReference type="GO" id="GO:0046983">
    <property type="term" value="F:protein dimerization activity"/>
    <property type="evidence" value="ECO:0007669"/>
    <property type="project" value="InterPro"/>
</dbReference>